<evidence type="ECO:0000313" key="7">
    <source>
        <dbReference type="Proteomes" id="UP000198660"/>
    </source>
</evidence>
<evidence type="ECO:0000256" key="1">
    <source>
        <dbReference type="ARBA" id="ARBA00022723"/>
    </source>
</evidence>
<dbReference type="Pfam" id="PF01979">
    <property type="entry name" value="Amidohydro_1"/>
    <property type="match status" value="1"/>
</dbReference>
<dbReference type="AlphaFoldDB" id="A0A1I6R9F4"/>
<dbReference type="EMBL" id="FPAA01000004">
    <property type="protein sequence ID" value="SFS61343.1"/>
    <property type="molecule type" value="Genomic_DNA"/>
</dbReference>
<gene>
    <name evidence="4" type="primary">mtaD</name>
    <name evidence="6" type="ORF">SAMN05444972_104302</name>
</gene>
<dbReference type="Proteomes" id="UP000198660">
    <property type="component" value="Unassembled WGS sequence"/>
</dbReference>
<dbReference type="InterPro" id="IPR023512">
    <property type="entry name" value="Deaminase_MtaD/DadD"/>
</dbReference>
<dbReference type="CDD" id="cd01298">
    <property type="entry name" value="ATZ_TRZ_like"/>
    <property type="match status" value="1"/>
</dbReference>
<feature type="binding site" evidence="4">
    <location>
        <position position="92"/>
    </location>
    <ligand>
        <name>substrate</name>
    </ligand>
</feature>
<dbReference type="GO" id="GO:0090614">
    <property type="term" value="F:5'-methylthioadenosine deaminase activity"/>
    <property type="evidence" value="ECO:0007669"/>
    <property type="project" value="UniProtKB-UniRule"/>
</dbReference>
<dbReference type="OrthoDB" id="9807210at2"/>
<comment type="similarity">
    <text evidence="4">Belongs to the metallo-dependent hydrolases superfamily. MTA/SAH deaminase family.</text>
</comment>
<dbReference type="PANTHER" id="PTHR43794:SF11">
    <property type="entry name" value="AMIDOHYDROLASE-RELATED DOMAIN-CONTAINING PROTEIN"/>
    <property type="match status" value="1"/>
</dbReference>
<dbReference type="SUPFAM" id="SSF51556">
    <property type="entry name" value="Metallo-dependent hydrolases"/>
    <property type="match status" value="1"/>
</dbReference>
<dbReference type="InterPro" id="IPR006680">
    <property type="entry name" value="Amidohydro-rel"/>
</dbReference>
<feature type="binding site" evidence="4">
    <location>
        <position position="155"/>
    </location>
    <ligand>
        <name>substrate</name>
    </ligand>
</feature>
<evidence type="ECO:0000259" key="5">
    <source>
        <dbReference type="Pfam" id="PF01979"/>
    </source>
</evidence>
<dbReference type="EC" id="3.5.4.31" evidence="4"/>
<dbReference type="EC" id="3.5.4.28" evidence="4"/>
<feature type="binding site" evidence="4">
    <location>
        <position position="211"/>
    </location>
    <ligand>
        <name>Zn(2+)</name>
        <dbReference type="ChEBI" id="CHEBI:29105"/>
    </ligand>
</feature>
<dbReference type="GO" id="GO:0050270">
    <property type="term" value="F:S-adenosylhomocysteine deaminase activity"/>
    <property type="evidence" value="ECO:0007669"/>
    <property type="project" value="UniProtKB-UniRule"/>
</dbReference>
<keyword evidence="2 4" id="KW-0378">Hydrolase</keyword>
<feature type="binding site" evidence="4">
    <location>
        <position position="144"/>
    </location>
    <ligand>
        <name>substrate</name>
    </ligand>
</feature>
<feature type="domain" description="Amidohydrolase-related" evidence="5">
    <location>
        <begin position="55"/>
        <end position="402"/>
    </location>
</feature>
<feature type="binding site" evidence="4">
    <location>
        <position position="299"/>
    </location>
    <ligand>
        <name>Zn(2+)</name>
        <dbReference type="ChEBI" id="CHEBI:29105"/>
    </ligand>
</feature>
<dbReference type="FunFam" id="3.20.20.140:FF:000014">
    <property type="entry name" value="5-methylthioadenosine/S-adenosylhomocysteine deaminase"/>
    <property type="match status" value="1"/>
</dbReference>
<evidence type="ECO:0000256" key="4">
    <source>
        <dbReference type="HAMAP-Rule" id="MF_01281"/>
    </source>
</evidence>
<keyword evidence="7" id="KW-1185">Reference proteome</keyword>
<dbReference type="GO" id="GO:0046872">
    <property type="term" value="F:metal ion binding"/>
    <property type="evidence" value="ECO:0007669"/>
    <property type="project" value="UniProtKB-KW"/>
</dbReference>
<dbReference type="InterPro" id="IPR050287">
    <property type="entry name" value="MTA/SAH_deaminase"/>
</dbReference>
<dbReference type="Gene3D" id="2.30.40.10">
    <property type="entry name" value="Urease, subunit C, domain 1"/>
    <property type="match status" value="1"/>
</dbReference>
<feature type="binding site" evidence="4">
    <location>
        <position position="184"/>
    </location>
    <ligand>
        <name>substrate</name>
    </ligand>
</feature>
<dbReference type="PANTHER" id="PTHR43794">
    <property type="entry name" value="AMINOHYDROLASE SSNA-RELATED"/>
    <property type="match status" value="1"/>
</dbReference>
<feature type="binding site" evidence="4">
    <location>
        <position position="63"/>
    </location>
    <ligand>
        <name>Zn(2+)</name>
        <dbReference type="ChEBI" id="CHEBI:29105"/>
    </ligand>
</feature>
<sequence>MKRLFTHTRILTMTAEEEPLEAHAMLVEDQRIAWIGPMEEAPIADEIVDLQGRLMLPGWVNTHGHAAMTLLRSFADDLPLQTWLEQYMWPIEARFGAEQVHWGTQLAVAEMIRCGTTCFTDMYDHMDEVAKVVETSGLRASLCRGVIGLGSQEERDWKRKEAVQFAKDWHGQADGRITTMMSPHAPYTCPPDYIEEIVTEATRLNLPIHIHLSETKGEVQRHVDTYGIRPVKHLEVLGVFKRPTLVAHAVHVTEEELEILLQYDVKISHNPGSNLKLGSGIAPIPLMLAKGLRPSLGTDGAASNNNLDIMEEVRLASLIHKGNTQDPEAVPAFTALKMGTCYGAEALFLDQEIGTLEVGKKADFITLDMNRPHLRPMHDLVSLLVYSASRADIQDVYVDGRALMRNQELLTIDEERILFETDRTFQAVAP</sequence>
<dbReference type="InterPro" id="IPR011059">
    <property type="entry name" value="Metal-dep_hydrolase_composite"/>
</dbReference>
<proteinExistence type="inferred from homology"/>
<dbReference type="InterPro" id="IPR032466">
    <property type="entry name" value="Metal_Hydrolase"/>
</dbReference>
<comment type="catalytic activity">
    <reaction evidence="4">
        <text>S-methyl-5'-thioadenosine + H2O + H(+) = S-methyl-5'-thioinosine + NH4(+)</text>
        <dbReference type="Rhea" id="RHEA:25025"/>
        <dbReference type="ChEBI" id="CHEBI:15377"/>
        <dbReference type="ChEBI" id="CHEBI:15378"/>
        <dbReference type="ChEBI" id="CHEBI:17509"/>
        <dbReference type="ChEBI" id="CHEBI:28938"/>
        <dbReference type="ChEBI" id="CHEBI:48595"/>
        <dbReference type="EC" id="3.5.4.31"/>
    </reaction>
</comment>
<protein>
    <recommendedName>
        <fullName evidence="4">5-methylthioadenosine/S-adenosylhomocysteine deaminase</fullName>
        <shortName evidence="4">MTA/SAH deaminase</shortName>
        <ecNumber evidence="4">3.5.4.28</ecNumber>
        <ecNumber evidence="4">3.5.4.31</ecNumber>
    </recommendedName>
</protein>
<feature type="binding site" evidence="4">
    <location>
        <position position="214"/>
    </location>
    <ligand>
        <name>substrate</name>
    </ligand>
</feature>
<dbReference type="SUPFAM" id="SSF51338">
    <property type="entry name" value="Composite domain of metallo-dependent hydrolases"/>
    <property type="match status" value="1"/>
</dbReference>
<evidence type="ECO:0000256" key="2">
    <source>
        <dbReference type="ARBA" id="ARBA00022801"/>
    </source>
</evidence>
<organism evidence="6 7">
    <name type="scientific">Marininema halotolerans</name>
    <dbReference type="NCBI Taxonomy" id="1155944"/>
    <lineage>
        <taxon>Bacteria</taxon>
        <taxon>Bacillati</taxon>
        <taxon>Bacillota</taxon>
        <taxon>Bacilli</taxon>
        <taxon>Bacillales</taxon>
        <taxon>Thermoactinomycetaceae</taxon>
        <taxon>Marininema</taxon>
    </lineage>
</organism>
<keyword evidence="1 4" id="KW-0479">Metal-binding</keyword>
<accession>A0A1I6R9F4</accession>
<dbReference type="RefSeq" id="WP_091836123.1">
    <property type="nucleotide sequence ID" value="NZ_FPAA01000004.1"/>
</dbReference>
<name>A0A1I6R9F4_9BACL</name>
<comment type="catalytic activity">
    <reaction evidence="4">
        <text>S-adenosyl-L-homocysteine + H2O + H(+) = S-inosyl-L-homocysteine + NH4(+)</text>
        <dbReference type="Rhea" id="RHEA:20716"/>
        <dbReference type="ChEBI" id="CHEBI:15377"/>
        <dbReference type="ChEBI" id="CHEBI:15378"/>
        <dbReference type="ChEBI" id="CHEBI:28938"/>
        <dbReference type="ChEBI" id="CHEBI:57856"/>
        <dbReference type="ChEBI" id="CHEBI:57985"/>
        <dbReference type="EC" id="3.5.4.28"/>
    </reaction>
</comment>
<feature type="binding site" evidence="4">
    <location>
        <position position="65"/>
    </location>
    <ligand>
        <name>Zn(2+)</name>
        <dbReference type="ChEBI" id="CHEBI:29105"/>
    </ligand>
</feature>
<comment type="function">
    <text evidence="4">Catalyzes the deamination of 5-methylthioadenosine and S-adenosyl-L-homocysteine into 5-methylthioinosine and S-inosyl-L-homocysteine, respectively. Is also able to deaminate adenosine.</text>
</comment>
<dbReference type="HAMAP" id="MF_01281">
    <property type="entry name" value="MTA_SAH_deamin"/>
    <property type="match status" value="1"/>
</dbReference>
<reference evidence="7" key="1">
    <citation type="submission" date="2016-10" db="EMBL/GenBank/DDBJ databases">
        <authorList>
            <person name="Varghese N."/>
            <person name="Submissions S."/>
        </authorList>
    </citation>
    <scope>NUCLEOTIDE SEQUENCE [LARGE SCALE GENOMIC DNA]</scope>
    <source>
        <strain evidence="7">DSM 45789</strain>
    </source>
</reference>
<keyword evidence="3 4" id="KW-0862">Zinc</keyword>
<dbReference type="Gene3D" id="3.20.20.140">
    <property type="entry name" value="Metal-dependent hydrolases"/>
    <property type="match status" value="1"/>
</dbReference>
<feature type="binding site" evidence="4">
    <location>
        <position position="299"/>
    </location>
    <ligand>
        <name>substrate</name>
    </ligand>
</feature>
<evidence type="ECO:0000256" key="3">
    <source>
        <dbReference type="ARBA" id="ARBA00022833"/>
    </source>
</evidence>
<evidence type="ECO:0000313" key="6">
    <source>
        <dbReference type="EMBL" id="SFS61343.1"/>
    </source>
</evidence>
<comment type="cofactor">
    <cofactor evidence="4">
        <name>Zn(2+)</name>
        <dbReference type="ChEBI" id="CHEBI:29105"/>
    </cofactor>
    <text evidence="4">Binds 1 zinc ion per subunit.</text>
</comment>